<evidence type="ECO:0000256" key="4">
    <source>
        <dbReference type="ARBA" id="ARBA00022759"/>
    </source>
</evidence>
<evidence type="ECO:0000256" key="2">
    <source>
        <dbReference type="ARBA" id="ARBA00022649"/>
    </source>
</evidence>
<dbReference type="Gene3D" id="3.30.920.30">
    <property type="entry name" value="Hypothetical protein"/>
    <property type="match status" value="1"/>
</dbReference>
<dbReference type="RefSeq" id="WP_120039434.1">
    <property type="nucleotide sequence ID" value="NZ_QZFU01000016.1"/>
</dbReference>
<evidence type="ECO:0000256" key="6">
    <source>
        <dbReference type="ARBA" id="ARBA00022884"/>
    </source>
</evidence>
<keyword evidence="6" id="KW-0694">RNA-binding</keyword>
<dbReference type="Proteomes" id="UP000266677">
    <property type="component" value="Unassembled WGS sequence"/>
</dbReference>
<keyword evidence="7" id="KW-0346">Stress response</keyword>
<evidence type="ECO:0000256" key="7">
    <source>
        <dbReference type="ARBA" id="ARBA00023016"/>
    </source>
</evidence>
<sequence length="74" mass="7852">MPPVPSVPATKVIRALQKVGWSLVRVSGSHHIVGHSDGRVVSVPVHGSKDMAKGTLRGILTTIGMTVDEFVKLL</sequence>
<name>A0A3A4KLS7_9NOCA</name>
<comment type="similarity">
    <text evidence="1">Belongs to the HicA mRNA interferase family.</text>
</comment>
<comment type="caution">
    <text evidence="8">The sequence shown here is derived from an EMBL/GenBank/DDBJ whole genome shotgun (WGS) entry which is preliminary data.</text>
</comment>
<dbReference type="GO" id="GO:0016787">
    <property type="term" value="F:hydrolase activity"/>
    <property type="evidence" value="ECO:0007669"/>
    <property type="project" value="UniProtKB-KW"/>
</dbReference>
<evidence type="ECO:0000256" key="5">
    <source>
        <dbReference type="ARBA" id="ARBA00022801"/>
    </source>
</evidence>
<dbReference type="InterPro" id="IPR038570">
    <property type="entry name" value="HicA_sf"/>
</dbReference>
<dbReference type="InterPro" id="IPR012933">
    <property type="entry name" value="HicA_mRNA_interferase"/>
</dbReference>
<dbReference type="AlphaFoldDB" id="A0A3A4KLS7"/>
<gene>
    <name evidence="8" type="ORF">D5S18_09375</name>
</gene>
<evidence type="ECO:0000313" key="8">
    <source>
        <dbReference type="EMBL" id="RJO76508.1"/>
    </source>
</evidence>
<dbReference type="PANTHER" id="PTHR34873">
    <property type="entry name" value="SSR1766 PROTEIN"/>
    <property type="match status" value="1"/>
</dbReference>
<keyword evidence="3" id="KW-0540">Nuclease</keyword>
<dbReference type="GO" id="GO:0003729">
    <property type="term" value="F:mRNA binding"/>
    <property type="evidence" value="ECO:0007669"/>
    <property type="project" value="InterPro"/>
</dbReference>
<proteinExistence type="inferred from homology"/>
<keyword evidence="4" id="KW-0255">Endonuclease</keyword>
<accession>A0A3A4KLS7</accession>
<dbReference type="PANTHER" id="PTHR34873:SF3">
    <property type="entry name" value="ADDICTION MODULE TOXIN, HICA FAMILY"/>
    <property type="match status" value="1"/>
</dbReference>
<evidence type="ECO:0000313" key="9">
    <source>
        <dbReference type="Proteomes" id="UP000266677"/>
    </source>
</evidence>
<dbReference type="GO" id="GO:0004519">
    <property type="term" value="F:endonuclease activity"/>
    <property type="evidence" value="ECO:0007669"/>
    <property type="project" value="UniProtKB-KW"/>
</dbReference>
<evidence type="ECO:0000256" key="3">
    <source>
        <dbReference type="ARBA" id="ARBA00022722"/>
    </source>
</evidence>
<dbReference type="OrthoDB" id="9811409at2"/>
<organism evidence="8 9">
    <name type="scientific">Nocardia panacis</name>
    <dbReference type="NCBI Taxonomy" id="2340916"/>
    <lineage>
        <taxon>Bacteria</taxon>
        <taxon>Bacillati</taxon>
        <taxon>Actinomycetota</taxon>
        <taxon>Actinomycetes</taxon>
        <taxon>Mycobacteriales</taxon>
        <taxon>Nocardiaceae</taxon>
        <taxon>Nocardia</taxon>
    </lineage>
</organism>
<reference evidence="8 9" key="1">
    <citation type="submission" date="2018-09" db="EMBL/GenBank/DDBJ databases">
        <title>YIM PH21274 draft genome.</title>
        <authorList>
            <person name="Miao C."/>
        </authorList>
    </citation>
    <scope>NUCLEOTIDE SEQUENCE [LARGE SCALE GENOMIC DNA]</scope>
    <source>
        <strain evidence="8 9">YIM PH 21724</strain>
    </source>
</reference>
<evidence type="ECO:0000256" key="1">
    <source>
        <dbReference type="ARBA" id="ARBA00006620"/>
    </source>
</evidence>
<keyword evidence="5" id="KW-0378">Hydrolase</keyword>
<protein>
    <submittedName>
        <fullName evidence="8">Addiction module toxin, HicA family</fullName>
    </submittedName>
</protein>
<keyword evidence="2" id="KW-1277">Toxin-antitoxin system</keyword>
<keyword evidence="9" id="KW-1185">Reference proteome</keyword>
<dbReference type="SUPFAM" id="SSF54786">
    <property type="entry name" value="YcfA/nrd intein domain"/>
    <property type="match status" value="1"/>
</dbReference>
<dbReference type="EMBL" id="QZFU01000016">
    <property type="protein sequence ID" value="RJO76508.1"/>
    <property type="molecule type" value="Genomic_DNA"/>
</dbReference>
<dbReference type="Pfam" id="PF07927">
    <property type="entry name" value="HicA_toxin"/>
    <property type="match status" value="1"/>
</dbReference>